<dbReference type="STRING" id="685588.A0A067S701"/>
<proteinExistence type="predicted"/>
<dbReference type="Pfam" id="PF12296">
    <property type="entry name" value="HsbA"/>
    <property type="match status" value="1"/>
</dbReference>
<protein>
    <recommendedName>
        <fullName evidence="4">Hydrophobic surface binding protein</fullName>
    </recommendedName>
</protein>
<keyword evidence="3" id="KW-1185">Reference proteome</keyword>
<dbReference type="HOGENOM" id="CLU_099165_2_0_1"/>
<evidence type="ECO:0000313" key="3">
    <source>
        <dbReference type="Proteomes" id="UP000027222"/>
    </source>
</evidence>
<dbReference type="OrthoDB" id="3485059at2759"/>
<dbReference type="PANTHER" id="PTHR38123">
    <property type="entry name" value="CELL WALL SERINE-THREONINE-RICH GALACTOMANNOPROTEIN MP1 (AFU_ORTHOLOGUE AFUA_4G03240)"/>
    <property type="match status" value="1"/>
</dbReference>
<reference evidence="3" key="1">
    <citation type="journal article" date="2014" name="Proc. Natl. Acad. Sci. U.S.A.">
        <title>Extensive sampling of basidiomycete genomes demonstrates inadequacy of the white-rot/brown-rot paradigm for wood decay fungi.</title>
        <authorList>
            <person name="Riley R."/>
            <person name="Salamov A.A."/>
            <person name="Brown D.W."/>
            <person name="Nagy L.G."/>
            <person name="Floudas D."/>
            <person name="Held B.W."/>
            <person name="Levasseur A."/>
            <person name="Lombard V."/>
            <person name="Morin E."/>
            <person name="Otillar R."/>
            <person name="Lindquist E.A."/>
            <person name="Sun H."/>
            <person name="LaButti K.M."/>
            <person name="Schmutz J."/>
            <person name="Jabbour D."/>
            <person name="Luo H."/>
            <person name="Baker S.E."/>
            <person name="Pisabarro A.G."/>
            <person name="Walton J.D."/>
            <person name="Blanchette R.A."/>
            <person name="Henrissat B."/>
            <person name="Martin F."/>
            <person name="Cullen D."/>
            <person name="Hibbett D.S."/>
            <person name="Grigoriev I.V."/>
        </authorList>
    </citation>
    <scope>NUCLEOTIDE SEQUENCE [LARGE SCALE GENOMIC DNA]</scope>
    <source>
        <strain evidence="3">CBS 339.88</strain>
    </source>
</reference>
<dbReference type="InterPro" id="IPR021054">
    <property type="entry name" value="Cell_wall_mannoprotein_1"/>
</dbReference>
<keyword evidence="1" id="KW-0732">Signal</keyword>
<accession>A0A067S701</accession>
<dbReference type="PANTHER" id="PTHR38123:SF1">
    <property type="entry name" value="HYDROPHOBIC SURFACE BINDING PROTEIN"/>
    <property type="match status" value="1"/>
</dbReference>
<organism evidence="2 3">
    <name type="scientific">Galerina marginata (strain CBS 339.88)</name>
    <dbReference type="NCBI Taxonomy" id="685588"/>
    <lineage>
        <taxon>Eukaryota</taxon>
        <taxon>Fungi</taxon>
        <taxon>Dikarya</taxon>
        <taxon>Basidiomycota</taxon>
        <taxon>Agaricomycotina</taxon>
        <taxon>Agaricomycetes</taxon>
        <taxon>Agaricomycetidae</taxon>
        <taxon>Agaricales</taxon>
        <taxon>Agaricineae</taxon>
        <taxon>Strophariaceae</taxon>
        <taxon>Galerina</taxon>
    </lineage>
</organism>
<dbReference type="GO" id="GO:0005576">
    <property type="term" value="C:extracellular region"/>
    <property type="evidence" value="ECO:0007669"/>
    <property type="project" value="TreeGrafter"/>
</dbReference>
<sequence>MKVQTAFAILAFLVSGTSAATIADILSDTSTINSQITTLDEAITAYPATGGTLANALAIHTDASNLINTVKKGTTDAVTPKPFSEADGNSIVKAVKAFEPKVLDALKQLVIKKPAFQALPIGGIPALVKQDLISLNASTVAFEAALIASAPADLIPTANSIKSTIDAAFATAIAAYS</sequence>
<feature type="signal peptide" evidence="1">
    <location>
        <begin position="1"/>
        <end position="19"/>
    </location>
</feature>
<name>A0A067S701_GALM3</name>
<evidence type="ECO:0008006" key="4">
    <source>
        <dbReference type="Google" id="ProtNLM"/>
    </source>
</evidence>
<evidence type="ECO:0000313" key="2">
    <source>
        <dbReference type="EMBL" id="KDR66630.1"/>
    </source>
</evidence>
<evidence type="ECO:0000256" key="1">
    <source>
        <dbReference type="SAM" id="SignalP"/>
    </source>
</evidence>
<dbReference type="EMBL" id="KL142422">
    <property type="protein sequence ID" value="KDR66630.1"/>
    <property type="molecule type" value="Genomic_DNA"/>
</dbReference>
<gene>
    <name evidence="2" type="ORF">GALMADRAFT_80675</name>
</gene>
<dbReference type="Proteomes" id="UP000027222">
    <property type="component" value="Unassembled WGS sequence"/>
</dbReference>
<dbReference type="AlphaFoldDB" id="A0A067S701"/>
<feature type="chain" id="PRO_5001645486" description="Hydrophobic surface binding protein" evidence="1">
    <location>
        <begin position="20"/>
        <end position="177"/>
    </location>
</feature>
<dbReference type="Gene3D" id="1.20.1280.140">
    <property type="match status" value="1"/>
</dbReference>